<keyword evidence="3" id="KW-1185">Reference proteome</keyword>
<organism evidence="2 3">
    <name type="scientific">Adiantum capillus-veneris</name>
    <name type="common">Maidenhair fern</name>
    <dbReference type="NCBI Taxonomy" id="13818"/>
    <lineage>
        <taxon>Eukaryota</taxon>
        <taxon>Viridiplantae</taxon>
        <taxon>Streptophyta</taxon>
        <taxon>Embryophyta</taxon>
        <taxon>Tracheophyta</taxon>
        <taxon>Polypodiopsida</taxon>
        <taxon>Polypodiidae</taxon>
        <taxon>Polypodiales</taxon>
        <taxon>Pteridineae</taxon>
        <taxon>Pteridaceae</taxon>
        <taxon>Vittarioideae</taxon>
        <taxon>Adiantum</taxon>
    </lineage>
</organism>
<dbReference type="Proteomes" id="UP000886520">
    <property type="component" value="Chromosome 18"/>
</dbReference>
<dbReference type="AlphaFoldDB" id="A0A9D4UDU7"/>
<accession>A0A9D4UDU7</accession>
<evidence type="ECO:0000313" key="3">
    <source>
        <dbReference type="Proteomes" id="UP000886520"/>
    </source>
</evidence>
<dbReference type="OrthoDB" id="1936364at2759"/>
<dbReference type="EMBL" id="JABFUD020000018">
    <property type="protein sequence ID" value="KAI5065955.1"/>
    <property type="molecule type" value="Genomic_DNA"/>
</dbReference>
<dbReference type="InterPro" id="IPR012337">
    <property type="entry name" value="RNaseH-like_sf"/>
</dbReference>
<feature type="region of interest" description="Disordered" evidence="1">
    <location>
        <begin position="121"/>
        <end position="197"/>
    </location>
</feature>
<evidence type="ECO:0000313" key="2">
    <source>
        <dbReference type="EMBL" id="KAI5065955.1"/>
    </source>
</evidence>
<name>A0A9D4UDU7_ADICA</name>
<evidence type="ECO:0000256" key="1">
    <source>
        <dbReference type="SAM" id="MobiDB-lite"/>
    </source>
</evidence>
<sequence>MVRGGSSQGKQPVIERDPWESTVFISKYHKSSSRRVICKLCGDVLTSGVTRLKAHYAWIGSKGRDACKCVSEELWLAFGGERANYISSVMPNLEASIGEEALLQKVQDERAKLAASHHPLPMATAASSTPGASTSNIPPIRRAPNVSASVEDSNAGDATCASTQDVDKSHAAPPISTTQAAPSQHEVGQLGVGTGRKRARTLARSSTLHDVWAPSLKKAAEIAEEHFFYQCNIAFHAARTGAYKRFVNAVSAAAAAGAPITPAGSEALRTSRLTHQVDMVHEQLQGHREVVHCTLQMGSQEASKDPCYIFLVLCYLVKCKDNLRRMVVDERWLNWPDSTTPAAVAVLDGVICNNTFWREIDGLQAALQPIVCVLRLCDSEGSTLGLLYEFMTKLRIAIHDCTSLSPDRVSIMLDIFDVRWNWFRRPIHCVAHILYPAWRCEAQRSDRVLLTGWNEYVERIYRNNGHAQNRLDLLEFRGGRGNFSRAIAKDVENQALPVSW</sequence>
<proteinExistence type="predicted"/>
<gene>
    <name evidence="2" type="ORF">GOP47_0018579</name>
</gene>
<comment type="caution">
    <text evidence="2">The sequence shown here is derived from an EMBL/GenBank/DDBJ whole genome shotgun (WGS) entry which is preliminary data.</text>
</comment>
<protein>
    <recommendedName>
        <fullName evidence="4">BED-type domain-containing protein</fullName>
    </recommendedName>
</protein>
<evidence type="ECO:0008006" key="4">
    <source>
        <dbReference type="Google" id="ProtNLM"/>
    </source>
</evidence>
<reference evidence="2" key="1">
    <citation type="submission" date="2021-01" db="EMBL/GenBank/DDBJ databases">
        <title>Adiantum capillus-veneris genome.</title>
        <authorList>
            <person name="Fang Y."/>
            <person name="Liao Q."/>
        </authorList>
    </citation>
    <scope>NUCLEOTIDE SEQUENCE</scope>
    <source>
        <strain evidence="2">H3</strain>
        <tissue evidence="2">Leaf</tissue>
    </source>
</reference>
<feature type="compositionally biased region" description="Low complexity" evidence="1">
    <location>
        <begin position="123"/>
        <end position="135"/>
    </location>
</feature>
<dbReference type="SUPFAM" id="SSF53098">
    <property type="entry name" value="Ribonuclease H-like"/>
    <property type="match status" value="1"/>
</dbReference>